<name>A0A0C2T2T8_AMAMK</name>
<dbReference type="FunCoup" id="A0A0C2T2T8">
    <property type="interactions" value="330"/>
</dbReference>
<keyword evidence="5" id="KW-0812">Transmembrane</keyword>
<evidence type="ECO:0000256" key="6">
    <source>
        <dbReference type="ARBA" id="ARBA00022792"/>
    </source>
</evidence>
<keyword evidence="6" id="KW-0999">Mitochondrion inner membrane</keyword>
<dbReference type="PANTHER" id="PTHR46041:SF2">
    <property type="entry name" value="MITOCHONDRIAL INNER MEMBRANE PROTEASE SUBUNIT 2"/>
    <property type="match status" value="1"/>
</dbReference>
<evidence type="ECO:0000256" key="2">
    <source>
        <dbReference type="ARBA" id="ARBA00007066"/>
    </source>
</evidence>
<evidence type="ECO:0000256" key="11">
    <source>
        <dbReference type="PIRSR" id="PIRSR600223-1"/>
    </source>
</evidence>
<dbReference type="GO" id="GO:0004252">
    <property type="term" value="F:serine-type endopeptidase activity"/>
    <property type="evidence" value="ECO:0007669"/>
    <property type="project" value="InterPro"/>
</dbReference>
<accession>A0A0C2T2T8</accession>
<keyword evidence="9" id="KW-0496">Mitochondrion</keyword>
<proteinExistence type="inferred from homology"/>
<dbReference type="GO" id="GO:0006465">
    <property type="term" value="P:signal peptide processing"/>
    <property type="evidence" value="ECO:0007669"/>
    <property type="project" value="InterPro"/>
</dbReference>
<dbReference type="AlphaFoldDB" id="A0A0C2T2T8"/>
<dbReference type="Proteomes" id="UP000054549">
    <property type="component" value="Unassembled WGS sequence"/>
</dbReference>
<dbReference type="Gene3D" id="2.10.109.10">
    <property type="entry name" value="Umud Fragment, subunit A"/>
    <property type="match status" value="1"/>
</dbReference>
<dbReference type="HOGENOM" id="CLU_028723_4_1_1"/>
<dbReference type="GO" id="GO:0042720">
    <property type="term" value="C:mitochondrial inner membrane peptidase complex"/>
    <property type="evidence" value="ECO:0007669"/>
    <property type="project" value="InterPro"/>
</dbReference>
<evidence type="ECO:0000259" key="12">
    <source>
        <dbReference type="Pfam" id="PF10502"/>
    </source>
</evidence>
<dbReference type="InterPro" id="IPR000223">
    <property type="entry name" value="Pept_S26A_signal_pept_1"/>
</dbReference>
<dbReference type="EMBL" id="KN818224">
    <property type="protein sequence ID" value="KIL70170.1"/>
    <property type="molecule type" value="Genomic_DNA"/>
</dbReference>
<comment type="subcellular location">
    <subcellularLocation>
        <location evidence="1">Mitochondrion inner membrane</location>
        <topology evidence="1">Single-pass membrane protein</topology>
    </subcellularLocation>
</comment>
<evidence type="ECO:0000256" key="10">
    <source>
        <dbReference type="ARBA" id="ARBA00023136"/>
    </source>
</evidence>
<evidence type="ECO:0000256" key="3">
    <source>
        <dbReference type="ARBA" id="ARBA00013650"/>
    </source>
</evidence>
<dbReference type="InterPro" id="IPR036286">
    <property type="entry name" value="LexA/Signal_pep-like_sf"/>
</dbReference>
<organism evidence="13 14">
    <name type="scientific">Amanita muscaria (strain Koide BX008)</name>
    <dbReference type="NCBI Taxonomy" id="946122"/>
    <lineage>
        <taxon>Eukaryota</taxon>
        <taxon>Fungi</taxon>
        <taxon>Dikarya</taxon>
        <taxon>Basidiomycota</taxon>
        <taxon>Agaricomycotina</taxon>
        <taxon>Agaricomycetes</taxon>
        <taxon>Agaricomycetidae</taxon>
        <taxon>Agaricales</taxon>
        <taxon>Pluteineae</taxon>
        <taxon>Amanitaceae</taxon>
        <taxon>Amanita</taxon>
    </lineage>
</organism>
<feature type="active site" evidence="11">
    <location>
        <position position="87"/>
    </location>
</feature>
<keyword evidence="10" id="KW-0472">Membrane</keyword>
<dbReference type="SUPFAM" id="SSF51306">
    <property type="entry name" value="LexA/Signal peptidase"/>
    <property type="match status" value="1"/>
</dbReference>
<dbReference type="InterPro" id="IPR019533">
    <property type="entry name" value="Peptidase_S26"/>
</dbReference>
<protein>
    <recommendedName>
        <fullName evidence="3">Mitochondrial inner membrane protease subunit 2</fullName>
    </recommendedName>
</protein>
<dbReference type="STRING" id="946122.A0A0C2T2T8"/>
<keyword evidence="7" id="KW-0378">Hydrolase</keyword>
<dbReference type="InParanoid" id="A0A0C2T2T8"/>
<keyword evidence="14" id="KW-1185">Reference proteome</keyword>
<feature type="active site" evidence="11">
    <location>
        <position position="37"/>
    </location>
</feature>
<evidence type="ECO:0000313" key="14">
    <source>
        <dbReference type="Proteomes" id="UP000054549"/>
    </source>
</evidence>
<feature type="domain" description="Peptidase S26" evidence="12">
    <location>
        <begin position="28"/>
        <end position="99"/>
    </location>
</feature>
<evidence type="ECO:0000256" key="5">
    <source>
        <dbReference type="ARBA" id="ARBA00022692"/>
    </source>
</evidence>
<dbReference type="PRINTS" id="PR00727">
    <property type="entry name" value="LEADERPTASE"/>
</dbReference>
<evidence type="ECO:0000256" key="4">
    <source>
        <dbReference type="ARBA" id="ARBA00022670"/>
    </source>
</evidence>
<dbReference type="OrthoDB" id="308440at2759"/>
<evidence type="ECO:0000313" key="13">
    <source>
        <dbReference type="EMBL" id="KIL70170.1"/>
    </source>
</evidence>
<evidence type="ECO:0000256" key="7">
    <source>
        <dbReference type="ARBA" id="ARBA00022801"/>
    </source>
</evidence>
<gene>
    <name evidence="13" type="ORF">M378DRAFT_607283</name>
</gene>
<evidence type="ECO:0000256" key="9">
    <source>
        <dbReference type="ARBA" id="ARBA00023128"/>
    </source>
</evidence>
<reference evidence="13 14" key="1">
    <citation type="submission" date="2014-04" db="EMBL/GenBank/DDBJ databases">
        <title>Evolutionary Origins and Diversification of the Mycorrhizal Mutualists.</title>
        <authorList>
            <consortium name="DOE Joint Genome Institute"/>
            <consortium name="Mycorrhizal Genomics Consortium"/>
            <person name="Kohler A."/>
            <person name="Kuo A."/>
            <person name="Nagy L.G."/>
            <person name="Floudas D."/>
            <person name="Copeland A."/>
            <person name="Barry K.W."/>
            <person name="Cichocki N."/>
            <person name="Veneault-Fourrey C."/>
            <person name="LaButti K."/>
            <person name="Lindquist E.A."/>
            <person name="Lipzen A."/>
            <person name="Lundell T."/>
            <person name="Morin E."/>
            <person name="Murat C."/>
            <person name="Riley R."/>
            <person name="Ohm R."/>
            <person name="Sun H."/>
            <person name="Tunlid A."/>
            <person name="Henrissat B."/>
            <person name="Grigoriev I.V."/>
            <person name="Hibbett D.S."/>
            <person name="Martin F."/>
        </authorList>
    </citation>
    <scope>NUCLEOTIDE SEQUENCE [LARGE SCALE GENOMIC DNA]</scope>
    <source>
        <strain evidence="13 14">Koide BX008</strain>
    </source>
</reference>
<dbReference type="CDD" id="cd06530">
    <property type="entry name" value="S26_SPase_I"/>
    <property type="match status" value="1"/>
</dbReference>
<keyword evidence="8" id="KW-1133">Transmembrane helix</keyword>
<dbReference type="InterPro" id="IPR037730">
    <property type="entry name" value="IMP2"/>
</dbReference>
<dbReference type="PANTHER" id="PTHR46041">
    <property type="entry name" value="MITOCHONDRIAL INNER MEMBRANE PROTEASE SUBUNIT 2"/>
    <property type="match status" value="1"/>
</dbReference>
<comment type="similarity">
    <text evidence="2">Belongs to the peptidase S26 family. IMP2 subfamily.</text>
</comment>
<dbReference type="GO" id="GO:0006627">
    <property type="term" value="P:protein processing involved in protein targeting to mitochondrion"/>
    <property type="evidence" value="ECO:0007669"/>
    <property type="project" value="InterPro"/>
</dbReference>
<evidence type="ECO:0000256" key="8">
    <source>
        <dbReference type="ARBA" id="ARBA00022989"/>
    </source>
</evidence>
<keyword evidence="4" id="KW-0645">Protease</keyword>
<dbReference type="Pfam" id="PF10502">
    <property type="entry name" value="Peptidase_S26"/>
    <property type="match status" value="1"/>
</dbReference>
<sequence length="195" mass="22111">MRLWRNVPKSLRTALYWSPTALCLAHSISIKQISGRSMQQPTLNPDSSIWKDIAIFDRITPLFMRPYQRGDIVTVRSPTDPERTLIKRIVALEGDIVETRPPCAEPEVEVPPGYIWIEGDESFRTNDSNLFGPVPLGLVESRLVFLVWPLDRIGSPSISVPQDRTNPAYRLAMDQIQRERSRQSRIIPAVAQPPG</sequence>
<evidence type="ECO:0000256" key="1">
    <source>
        <dbReference type="ARBA" id="ARBA00004434"/>
    </source>
</evidence>